<dbReference type="Proteomes" id="UP000006352">
    <property type="component" value="Unassembled WGS sequence"/>
</dbReference>
<evidence type="ECO:0000313" key="2">
    <source>
        <dbReference type="EMBL" id="CCM05673.1"/>
    </source>
</evidence>
<organism evidence="2 3">
    <name type="scientific">Fibroporia radiculosa</name>
    <dbReference type="NCBI Taxonomy" id="599839"/>
    <lineage>
        <taxon>Eukaryota</taxon>
        <taxon>Fungi</taxon>
        <taxon>Dikarya</taxon>
        <taxon>Basidiomycota</taxon>
        <taxon>Agaricomycotina</taxon>
        <taxon>Agaricomycetes</taxon>
        <taxon>Polyporales</taxon>
        <taxon>Fibroporiaceae</taxon>
        <taxon>Fibroporia</taxon>
    </lineage>
</organism>
<dbReference type="OrthoDB" id="3215907at2759"/>
<keyword evidence="3" id="KW-1185">Reference proteome</keyword>
<gene>
    <name evidence="2" type="ORF">FIBRA_07903</name>
</gene>
<name>J4GFV8_9APHY</name>
<dbReference type="RefSeq" id="XP_012184956.1">
    <property type="nucleotide sequence ID" value="XM_012329566.1"/>
</dbReference>
<evidence type="ECO:0000256" key="1">
    <source>
        <dbReference type="SAM" id="MobiDB-lite"/>
    </source>
</evidence>
<accession>J4GFV8</accession>
<protein>
    <submittedName>
        <fullName evidence="2">Uncharacterized protein</fullName>
    </submittedName>
</protein>
<dbReference type="AlphaFoldDB" id="J4GFV8"/>
<dbReference type="EMBL" id="HE797201">
    <property type="protein sequence ID" value="CCM05673.1"/>
    <property type="molecule type" value="Genomic_DNA"/>
</dbReference>
<proteinExistence type="predicted"/>
<dbReference type="GeneID" id="24100584"/>
<feature type="region of interest" description="Disordered" evidence="1">
    <location>
        <begin position="58"/>
        <end position="94"/>
    </location>
</feature>
<reference evidence="2 3" key="1">
    <citation type="journal article" date="2012" name="Appl. Environ. Microbiol.">
        <title>Short-read sequencing for genomic analysis of the brown rot fungus Fibroporia radiculosa.</title>
        <authorList>
            <person name="Tang J.D."/>
            <person name="Perkins A.D."/>
            <person name="Sonstegard T.S."/>
            <person name="Schroeder S.G."/>
            <person name="Burgess S.C."/>
            <person name="Diehl S.V."/>
        </authorList>
    </citation>
    <scope>NUCLEOTIDE SEQUENCE [LARGE SCALE GENOMIC DNA]</scope>
    <source>
        <strain evidence="2 3">TFFH 294</strain>
    </source>
</reference>
<dbReference type="HOGENOM" id="CLU_1906775_0_0_1"/>
<sequence>MPLTDPRVRVQPPTPSTATSARSGTLPVTPTTPVPPPVTEVRRKRMAKLARTLGENIPLDLVFPPSPKSAAPPPPSAPPTAKTRRRRSASVDLGAVAPRSSRIWVTGDNSWIGEWNRRDIREVQQHLRVLKRR</sequence>
<dbReference type="InParanoid" id="J4GFV8"/>
<feature type="region of interest" description="Disordered" evidence="1">
    <location>
        <begin position="1"/>
        <end position="40"/>
    </location>
</feature>
<evidence type="ECO:0000313" key="3">
    <source>
        <dbReference type="Proteomes" id="UP000006352"/>
    </source>
</evidence>
<feature type="compositionally biased region" description="Pro residues" evidence="1">
    <location>
        <begin position="64"/>
        <end position="78"/>
    </location>
</feature>